<evidence type="ECO:0000313" key="4">
    <source>
        <dbReference type="EMBL" id="MED6144480.1"/>
    </source>
</evidence>
<protein>
    <recommendedName>
        <fullName evidence="3">RING-type domain-containing protein</fullName>
    </recommendedName>
</protein>
<gene>
    <name evidence="4" type="ORF">PIB30_016148</name>
</gene>
<dbReference type="Gene3D" id="3.30.40.10">
    <property type="entry name" value="Zinc/RING finger domain, C3HC4 (zinc finger)"/>
    <property type="match status" value="1"/>
</dbReference>
<dbReference type="CDD" id="cd16449">
    <property type="entry name" value="RING-HC"/>
    <property type="match status" value="1"/>
</dbReference>
<feature type="domain" description="RING-type" evidence="3">
    <location>
        <begin position="203"/>
        <end position="241"/>
    </location>
</feature>
<keyword evidence="5" id="KW-1185">Reference proteome</keyword>
<evidence type="ECO:0000256" key="1">
    <source>
        <dbReference type="PROSITE-ProRule" id="PRU00175"/>
    </source>
</evidence>
<name>A0ABU6T6X0_9FABA</name>
<feature type="region of interest" description="Disordered" evidence="2">
    <location>
        <begin position="133"/>
        <end position="153"/>
    </location>
</feature>
<dbReference type="PROSITE" id="PS50089">
    <property type="entry name" value="ZF_RING_2"/>
    <property type="match status" value="1"/>
</dbReference>
<dbReference type="Pfam" id="PF13920">
    <property type="entry name" value="zf-C3HC4_3"/>
    <property type="match status" value="1"/>
</dbReference>
<comment type="caution">
    <text evidence="4">The sequence shown here is derived from an EMBL/GenBank/DDBJ whole genome shotgun (WGS) entry which is preliminary data.</text>
</comment>
<reference evidence="4 5" key="1">
    <citation type="journal article" date="2023" name="Plants (Basel)">
        <title>Bridging the Gap: Combining Genomics and Transcriptomics Approaches to Understand Stylosanthes scabra, an Orphan Legume from the Brazilian Caatinga.</title>
        <authorList>
            <person name="Ferreira-Neto J.R.C."/>
            <person name="da Silva M.D."/>
            <person name="Binneck E."/>
            <person name="de Melo N.F."/>
            <person name="da Silva R.H."/>
            <person name="de Melo A.L.T.M."/>
            <person name="Pandolfi V."/>
            <person name="Bustamante F.O."/>
            <person name="Brasileiro-Vidal A.C."/>
            <person name="Benko-Iseppon A.M."/>
        </authorList>
    </citation>
    <scope>NUCLEOTIDE SEQUENCE [LARGE SCALE GENOMIC DNA]</scope>
    <source>
        <tissue evidence="4">Leaves</tissue>
    </source>
</reference>
<dbReference type="Proteomes" id="UP001341840">
    <property type="component" value="Unassembled WGS sequence"/>
</dbReference>
<keyword evidence="1" id="KW-0862">Zinc</keyword>
<evidence type="ECO:0000259" key="3">
    <source>
        <dbReference type="PROSITE" id="PS50089"/>
    </source>
</evidence>
<evidence type="ECO:0000256" key="2">
    <source>
        <dbReference type="SAM" id="MobiDB-lite"/>
    </source>
</evidence>
<dbReference type="InterPro" id="IPR013083">
    <property type="entry name" value="Znf_RING/FYVE/PHD"/>
</dbReference>
<feature type="compositionally biased region" description="Low complexity" evidence="2">
    <location>
        <begin position="80"/>
        <end position="98"/>
    </location>
</feature>
<dbReference type="InterPro" id="IPR001841">
    <property type="entry name" value="Znf_RING"/>
</dbReference>
<dbReference type="SUPFAM" id="SSF57850">
    <property type="entry name" value="RING/U-box"/>
    <property type="match status" value="1"/>
</dbReference>
<dbReference type="PANTHER" id="PTHR46629">
    <property type="entry name" value="OS01G0917900 PROTEIN"/>
    <property type="match status" value="1"/>
</dbReference>
<organism evidence="4 5">
    <name type="scientific">Stylosanthes scabra</name>
    <dbReference type="NCBI Taxonomy" id="79078"/>
    <lineage>
        <taxon>Eukaryota</taxon>
        <taxon>Viridiplantae</taxon>
        <taxon>Streptophyta</taxon>
        <taxon>Embryophyta</taxon>
        <taxon>Tracheophyta</taxon>
        <taxon>Spermatophyta</taxon>
        <taxon>Magnoliopsida</taxon>
        <taxon>eudicotyledons</taxon>
        <taxon>Gunneridae</taxon>
        <taxon>Pentapetalae</taxon>
        <taxon>rosids</taxon>
        <taxon>fabids</taxon>
        <taxon>Fabales</taxon>
        <taxon>Fabaceae</taxon>
        <taxon>Papilionoideae</taxon>
        <taxon>50 kb inversion clade</taxon>
        <taxon>dalbergioids sensu lato</taxon>
        <taxon>Dalbergieae</taxon>
        <taxon>Pterocarpus clade</taxon>
        <taxon>Stylosanthes</taxon>
    </lineage>
</organism>
<sequence>MSQLGAILQESLRTHTEPRTILGLLTEQMDAASASADGAPRTRTRRTFKDRLGFIGIGCCGATWRFRSDSITVRHEEQEQQQLQQQQPQQQHQPLLLETNPPRDPNRFGPDCLSPTPASSGMNLAAALAAERQLRGPPPEAEVRETRGRSSVPGTPWRVSLMRLLEETDGGDAEISAAGKASEEEKLSVGGGGGGGVGNDWVCCVCMGRKKGAAFIPCGHTFCRVCSRELWLNRGSCPLCNRSILEILDIF</sequence>
<proteinExistence type="predicted"/>
<dbReference type="SMART" id="SM00184">
    <property type="entry name" value="RING"/>
    <property type="match status" value="1"/>
</dbReference>
<feature type="region of interest" description="Disordered" evidence="2">
    <location>
        <begin position="73"/>
        <end position="120"/>
    </location>
</feature>
<keyword evidence="1" id="KW-0479">Metal-binding</keyword>
<dbReference type="EMBL" id="JASCZI010090666">
    <property type="protein sequence ID" value="MED6144480.1"/>
    <property type="molecule type" value="Genomic_DNA"/>
</dbReference>
<evidence type="ECO:0000313" key="5">
    <source>
        <dbReference type="Proteomes" id="UP001341840"/>
    </source>
</evidence>
<accession>A0ABU6T6X0</accession>
<keyword evidence="1" id="KW-0863">Zinc-finger</keyword>